<gene>
    <name evidence="12" type="primary">AMN</name>
</gene>
<evidence type="ECO:0000256" key="4">
    <source>
        <dbReference type="ARBA" id="ARBA00022475"/>
    </source>
</evidence>
<keyword evidence="11" id="KW-1185">Reference proteome</keyword>
<keyword evidence="6" id="KW-0732">Signal</keyword>
<evidence type="ECO:0000256" key="9">
    <source>
        <dbReference type="ARBA" id="ARBA00023136"/>
    </source>
</evidence>
<evidence type="ECO:0000256" key="1">
    <source>
        <dbReference type="ARBA" id="ARBA00004251"/>
    </source>
</evidence>
<organism evidence="11 12">
    <name type="scientific">Pantherophis guttatus</name>
    <name type="common">Corn snake</name>
    <name type="synonym">Elaphe guttata</name>
    <dbReference type="NCBI Taxonomy" id="94885"/>
    <lineage>
        <taxon>Eukaryota</taxon>
        <taxon>Metazoa</taxon>
        <taxon>Chordata</taxon>
        <taxon>Craniata</taxon>
        <taxon>Vertebrata</taxon>
        <taxon>Euteleostomi</taxon>
        <taxon>Lepidosauria</taxon>
        <taxon>Squamata</taxon>
        <taxon>Bifurcata</taxon>
        <taxon>Unidentata</taxon>
        <taxon>Episquamata</taxon>
        <taxon>Toxicofera</taxon>
        <taxon>Serpentes</taxon>
        <taxon>Colubroidea</taxon>
        <taxon>Colubridae</taxon>
        <taxon>Colubrinae</taxon>
        <taxon>Pantherophis</taxon>
    </lineage>
</organism>
<dbReference type="OMA" id="NALYKQW"/>
<keyword evidence="5 10" id="KW-0812">Transmembrane</keyword>
<dbReference type="RefSeq" id="XP_034272584.1">
    <property type="nucleotide sequence ID" value="XM_034416693.1"/>
</dbReference>
<accession>A0A6P9BRP3</accession>
<evidence type="ECO:0000256" key="3">
    <source>
        <dbReference type="ARBA" id="ARBA00022448"/>
    </source>
</evidence>
<dbReference type="CTD" id="81693"/>
<dbReference type="Pfam" id="PF14828">
    <property type="entry name" value="Amnionless"/>
    <property type="match status" value="1"/>
</dbReference>
<evidence type="ECO:0000256" key="5">
    <source>
        <dbReference type="ARBA" id="ARBA00022692"/>
    </source>
</evidence>
<keyword evidence="3" id="KW-0813">Transport</keyword>
<dbReference type="PANTHER" id="PTHR14995:SF2">
    <property type="entry name" value="PROTEIN AMNIONLESS"/>
    <property type="match status" value="1"/>
</dbReference>
<feature type="transmembrane region" description="Helical" evidence="10">
    <location>
        <begin position="415"/>
        <end position="436"/>
    </location>
</feature>
<dbReference type="GO" id="GO:0015031">
    <property type="term" value="P:protein transport"/>
    <property type="evidence" value="ECO:0007669"/>
    <property type="project" value="UniProtKB-KW"/>
</dbReference>
<protein>
    <recommendedName>
        <fullName evidence="2">Protein amnionless</fullName>
    </recommendedName>
</protein>
<evidence type="ECO:0000256" key="7">
    <source>
        <dbReference type="ARBA" id="ARBA00022927"/>
    </source>
</evidence>
<evidence type="ECO:0000313" key="12">
    <source>
        <dbReference type="RefSeq" id="XP_034272584.1"/>
    </source>
</evidence>
<dbReference type="AlphaFoldDB" id="A0A6P9BRP3"/>
<evidence type="ECO:0000313" key="11">
    <source>
        <dbReference type="Proteomes" id="UP001652622"/>
    </source>
</evidence>
<dbReference type="InParanoid" id="A0A6P9BRP3"/>
<dbReference type="PANTHER" id="PTHR14995">
    <property type="entry name" value="AMNIONLESS"/>
    <property type="match status" value="1"/>
</dbReference>
<dbReference type="GO" id="GO:0030139">
    <property type="term" value="C:endocytic vesicle"/>
    <property type="evidence" value="ECO:0007669"/>
    <property type="project" value="TreeGrafter"/>
</dbReference>
<keyword evidence="9 10" id="KW-0472">Membrane</keyword>
<evidence type="ECO:0000256" key="2">
    <source>
        <dbReference type="ARBA" id="ARBA00021200"/>
    </source>
</evidence>
<keyword evidence="7" id="KW-0653">Protein transport</keyword>
<evidence type="ECO:0000256" key="10">
    <source>
        <dbReference type="SAM" id="Phobius"/>
    </source>
</evidence>
<dbReference type="InterPro" id="IPR026112">
    <property type="entry name" value="AMN"/>
</dbReference>
<keyword evidence="4" id="KW-1003">Cell membrane</keyword>
<dbReference type="GeneID" id="117665144"/>
<evidence type="ECO:0000256" key="6">
    <source>
        <dbReference type="ARBA" id="ARBA00022729"/>
    </source>
</evidence>
<dbReference type="Proteomes" id="UP001652622">
    <property type="component" value="Unplaced"/>
</dbReference>
<comment type="subcellular location">
    <subcellularLocation>
        <location evidence="1">Cell membrane</location>
        <topology evidence="1">Single-pass type I membrane protein</topology>
    </subcellularLocation>
</comment>
<reference evidence="12" key="1">
    <citation type="submission" date="2025-08" db="UniProtKB">
        <authorList>
            <consortium name="RefSeq"/>
        </authorList>
    </citation>
    <scope>IDENTIFICATION</scope>
    <source>
        <tissue evidence="12">Blood</tissue>
    </source>
</reference>
<name>A0A6P9BRP3_PANGU</name>
<evidence type="ECO:0000256" key="8">
    <source>
        <dbReference type="ARBA" id="ARBA00022989"/>
    </source>
</evidence>
<dbReference type="GO" id="GO:0016324">
    <property type="term" value="C:apical plasma membrane"/>
    <property type="evidence" value="ECO:0007669"/>
    <property type="project" value="TreeGrafter"/>
</dbReference>
<keyword evidence="8 10" id="KW-1133">Transmembrane helix</keyword>
<proteinExistence type="predicted"/>
<sequence length="518" mass="57803">MFLPQSKAWQIWEDCNSQNSQVIKSEFRKEAKKLWLKGFCIAVIRKSASGSSVAVYKQWIPNTNFENAANWDQNRIPCAKDTVLFGSNKIVSVFVQASHSLTDMYLPLNGEFIMAPAAGFAAFNGNYSPGCETASEITFKSTDNYEWYDPTLWHAAASLGNLDLGKYIFLVDEERVPCQYDDVIFQPETSFRVNITSEPTIQLKSISIMGQNFTNDSTLTEYMQSSSAKLQFHGQGTLRLSHTRCPDKSGCECGNSATHERICAALLQNSRNQCPMVTCKDAIKPTGHCCEICGAIITLTYSADFDIELYRDRIFHTFLNLPRNKGVQMAMSKMKKLQTPLRIVPRGLDSIIQIVLIDNKTGPYAGTHAEQLANDILKDIADHGKFFSIVTANLQVATGSNWNAQGISSHLGPTITGIAIGILLALLFLGITLLLYKNDALRSLSSLNLSSLWKQKRDQEDFGGTIVEGFDNPMFDTPCNPSVLANRHSVEETQEEMANRNSRLYYINPLYDEIDLNV</sequence>
<dbReference type="KEGG" id="pgut:117665144"/>
<dbReference type="GO" id="GO:0006898">
    <property type="term" value="P:receptor-mediated endocytosis"/>
    <property type="evidence" value="ECO:0007669"/>
    <property type="project" value="TreeGrafter"/>
</dbReference>